<sequence length="157" mass="17609">MKGPDTCYRFFCVNPPKTPAQPAETLDSGETHLARNRIGRNQLSPPLFASSSAMSHKSRFPQVPQENCSIPGSNPIRNPLQINKLMMNLFLHMYTGRINCYEKSATNTNSHTAPSVSSDAHLLRDADAGMSYLLAFIRSPNAIFLTYYWSIHCFNQL</sequence>
<evidence type="ECO:0000313" key="2">
    <source>
        <dbReference type="Proteomes" id="UP001164743"/>
    </source>
</evidence>
<evidence type="ECO:0000313" key="1">
    <source>
        <dbReference type="EMBL" id="WAQ90543.1"/>
    </source>
</evidence>
<dbReference type="Proteomes" id="UP001164743">
    <property type="component" value="Chromosome 12A"/>
</dbReference>
<protein>
    <submittedName>
        <fullName evidence="1">Uncharacterized protein</fullName>
    </submittedName>
</protein>
<dbReference type="GeneID" id="77803047"/>
<proteinExistence type="predicted"/>
<gene>
    <name evidence="1" type="ORF">PtA15_12A533</name>
</gene>
<name>A0ABY7D060_9BASI</name>
<accession>A0ABY7D060</accession>
<dbReference type="RefSeq" id="XP_053026098.1">
    <property type="nucleotide sequence ID" value="XM_053162152.1"/>
</dbReference>
<reference evidence="1" key="1">
    <citation type="submission" date="2022-10" db="EMBL/GenBank/DDBJ databases">
        <title>Puccinia triticina Genome sequencing and assembly.</title>
        <authorList>
            <person name="Li C."/>
        </authorList>
    </citation>
    <scope>NUCLEOTIDE SEQUENCE</scope>
    <source>
        <strain evidence="1">Pt15</strain>
    </source>
</reference>
<organism evidence="1 2">
    <name type="scientific">Puccinia triticina</name>
    <dbReference type="NCBI Taxonomy" id="208348"/>
    <lineage>
        <taxon>Eukaryota</taxon>
        <taxon>Fungi</taxon>
        <taxon>Dikarya</taxon>
        <taxon>Basidiomycota</taxon>
        <taxon>Pucciniomycotina</taxon>
        <taxon>Pucciniomycetes</taxon>
        <taxon>Pucciniales</taxon>
        <taxon>Pucciniaceae</taxon>
        <taxon>Puccinia</taxon>
    </lineage>
</organism>
<dbReference type="EMBL" id="CP110432">
    <property type="protein sequence ID" value="WAQ90543.1"/>
    <property type="molecule type" value="Genomic_DNA"/>
</dbReference>
<keyword evidence="2" id="KW-1185">Reference proteome</keyword>